<dbReference type="InterPro" id="IPR001283">
    <property type="entry name" value="CRISP-related"/>
</dbReference>
<dbReference type="STRING" id="3818.A0A444WXV0"/>
<dbReference type="PANTHER" id="PTHR10334">
    <property type="entry name" value="CYSTEINE-RICH SECRETORY PROTEIN-RELATED"/>
    <property type="match status" value="1"/>
</dbReference>
<dbReference type="Gene3D" id="3.40.33.10">
    <property type="entry name" value="CAP"/>
    <property type="match status" value="1"/>
</dbReference>
<evidence type="ECO:0000313" key="3">
    <source>
        <dbReference type="Proteomes" id="UP000289738"/>
    </source>
</evidence>
<evidence type="ECO:0000259" key="1">
    <source>
        <dbReference type="SMART" id="SM00198"/>
    </source>
</evidence>
<dbReference type="SMART" id="SM00198">
    <property type="entry name" value="SCP"/>
    <property type="match status" value="1"/>
</dbReference>
<dbReference type="InterPro" id="IPR035940">
    <property type="entry name" value="CAP_sf"/>
</dbReference>
<gene>
    <name evidence="2" type="ORF">Ahy_B10g100862</name>
</gene>
<protein>
    <recommendedName>
        <fullName evidence="1">SCP domain-containing protein</fullName>
    </recommendedName>
</protein>
<evidence type="ECO:0000313" key="2">
    <source>
        <dbReference type="EMBL" id="RYQ82264.1"/>
    </source>
</evidence>
<dbReference type="InterPro" id="IPR014044">
    <property type="entry name" value="CAP_dom"/>
</dbReference>
<feature type="domain" description="SCP" evidence="1">
    <location>
        <begin position="1"/>
        <end position="111"/>
    </location>
</feature>
<dbReference type="SUPFAM" id="SSF55797">
    <property type="entry name" value="PR-1-like"/>
    <property type="match status" value="1"/>
</dbReference>
<dbReference type="EMBL" id="SDMP01000020">
    <property type="protein sequence ID" value="RYQ82264.1"/>
    <property type="molecule type" value="Genomic_DNA"/>
</dbReference>
<accession>A0A444WXV0</accession>
<dbReference type="Proteomes" id="UP000289738">
    <property type="component" value="Chromosome B10"/>
</dbReference>
<reference evidence="2 3" key="1">
    <citation type="submission" date="2019-01" db="EMBL/GenBank/DDBJ databases">
        <title>Sequencing of cultivated peanut Arachis hypogaea provides insights into genome evolution and oil improvement.</title>
        <authorList>
            <person name="Chen X."/>
        </authorList>
    </citation>
    <scope>NUCLEOTIDE SEQUENCE [LARGE SCALE GENOMIC DNA]</scope>
    <source>
        <strain evidence="3">cv. Fuhuasheng</strain>
        <tissue evidence="2">Leaves</tissue>
    </source>
</reference>
<name>A0A444WXV0_ARAHY</name>
<sequence length="122" mass="14389">MLEKYARDYVNKHAVNCTARKHYHQKHTRIVERYPEFITGAEAVTNWVKTKLNYHYPSNSCVDGKIFSCIRYVQIVWSATTHLGCARINCHHNKKDVLISCYYYPSHNFPAERPYVLLELPI</sequence>
<organism evidence="2 3">
    <name type="scientific">Arachis hypogaea</name>
    <name type="common">Peanut</name>
    <dbReference type="NCBI Taxonomy" id="3818"/>
    <lineage>
        <taxon>Eukaryota</taxon>
        <taxon>Viridiplantae</taxon>
        <taxon>Streptophyta</taxon>
        <taxon>Embryophyta</taxon>
        <taxon>Tracheophyta</taxon>
        <taxon>Spermatophyta</taxon>
        <taxon>Magnoliopsida</taxon>
        <taxon>eudicotyledons</taxon>
        <taxon>Gunneridae</taxon>
        <taxon>Pentapetalae</taxon>
        <taxon>rosids</taxon>
        <taxon>fabids</taxon>
        <taxon>Fabales</taxon>
        <taxon>Fabaceae</taxon>
        <taxon>Papilionoideae</taxon>
        <taxon>50 kb inversion clade</taxon>
        <taxon>dalbergioids sensu lato</taxon>
        <taxon>Dalbergieae</taxon>
        <taxon>Pterocarpus clade</taxon>
        <taxon>Arachis</taxon>
    </lineage>
</organism>
<dbReference type="AlphaFoldDB" id="A0A444WXV0"/>
<keyword evidence="3" id="KW-1185">Reference proteome</keyword>
<proteinExistence type="predicted"/>
<comment type="caution">
    <text evidence="2">The sequence shown here is derived from an EMBL/GenBank/DDBJ whole genome shotgun (WGS) entry which is preliminary data.</text>
</comment>
<dbReference type="Pfam" id="PF00188">
    <property type="entry name" value="CAP"/>
    <property type="match status" value="1"/>
</dbReference>